<proteinExistence type="predicted"/>
<reference evidence="3 4" key="1">
    <citation type="submission" date="2024-03" db="EMBL/GenBank/DDBJ databases">
        <title>Aquirufa genome sequencing.</title>
        <authorList>
            <person name="Pitt A."/>
            <person name="Hahn M.W."/>
        </authorList>
    </citation>
    <scope>NUCLEOTIDE SEQUENCE [LARGE SCALE GENOMIC DNA]</scope>
    <source>
        <strain evidence="3 4">PLAD-142S6K</strain>
    </source>
</reference>
<evidence type="ECO:0000259" key="2">
    <source>
        <dbReference type="Pfam" id="PF11396"/>
    </source>
</evidence>
<dbReference type="EMBL" id="JBBKYA010000002">
    <property type="protein sequence ID" value="MFD3275246.1"/>
    <property type="molecule type" value="Genomic_DNA"/>
</dbReference>
<feature type="domain" description="Putative beta-lactamase-inhibitor-like PepSY-like" evidence="2">
    <location>
        <begin position="90"/>
        <end position="150"/>
    </location>
</feature>
<comment type="caution">
    <text evidence="3">The sequence shown here is derived from an EMBL/GenBank/DDBJ whole genome shotgun (WGS) entry which is preliminary data.</text>
</comment>
<evidence type="ECO:0000313" key="4">
    <source>
        <dbReference type="Proteomes" id="UP001598114"/>
    </source>
</evidence>
<dbReference type="PROSITE" id="PS51257">
    <property type="entry name" value="PROKAR_LIPOPROTEIN"/>
    <property type="match status" value="1"/>
</dbReference>
<dbReference type="InterPro" id="IPR021533">
    <property type="entry name" value="PepSY-like"/>
</dbReference>
<dbReference type="SUPFAM" id="SSF160574">
    <property type="entry name" value="BT0923-like"/>
    <property type="match status" value="3"/>
</dbReference>
<feature type="signal peptide" evidence="1">
    <location>
        <begin position="1"/>
        <end position="19"/>
    </location>
</feature>
<dbReference type="Pfam" id="PF11396">
    <property type="entry name" value="PepSY_like"/>
    <property type="match status" value="3"/>
</dbReference>
<gene>
    <name evidence="3" type="ORF">SKC38_03290</name>
</gene>
<protein>
    <submittedName>
        <fullName evidence="3">PepSY-like domain-containing protein</fullName>
    </submittedName>
</protein>
<name>A0ABW6D0A5_9BACT</name>
<keyword evidence="4" id="KW-1185">Reference proteome</keyword>
<dbReference type="Gene3D" id="3.40.1420.30">
    <property type="match status" value="1"/>
</dbReference>
<accession>A0ABW6D0A5</accession>
<feature type="chain" id="PRO_5045380250" evidence="1">
    <location>
        <begin position="20"/>
        <end position="390"/>
    </location>
</feature>
<feature type="domain" description="Putative beta-lactamase-inhibitor-like PepSY-like" evidence="2">
    <location>
        <begin position="30"/>
        <end position="87"/>
    </location>
</feature>
<dbReference type="Proteomes" id="UP001598114">
    <property type="component" value="Unassembled WGS sequence"/>
</dbReference>
<dbReference type="RefSeq" id="WP_377975063.1">
    <property type="nucleotide sequence ID" value="NZ_JBBKYA010000002.1"/>
</dbReference>
<evidence type="ECO:0000256" key="1">
    <source>
        <dbReference type="SAM" id="SignalP"/>
    </source>
</evidence>
<sequence length="390" mass="41821">MKKLILFAFASTVLLSSCSKEEAMNPQGFTAINAANVPQAVQSTIQQSFPTAQVAYSVIQPNALYVADVTTPSTEMQIVLSSKGSIKEAFSKIDSTALPTSVLTYLSTNYPGYDLLHASQKTTGTPTGYRVVLKYNSEFYSVLFDEKGAFVSQTTGMPGGPKGGKEKGSHGPTVTSLTLTDLPAAVQTALNGYTFQRAMAKINDKGVTIYHVHAEKAGIVYELEIAASGTILESEAQEVKPIITKVDLTTLPAAITTYLNTNAVGWTLKNAVSVAADNVIIHYHVVVSVGATVQTYMFDKDFKLVQNAGKGPKDNQELPNFTVAEITQAQIPAAAITYLNTNYAGWTFTKAQTVSADTTVKEYEVFIAVAGKNYKVEFDGNGVFQGAKLK</sequence>
<organism evidence="3 4">
    <name type="scientific">Aquirufa echingensis</name>
    <dbReference type="NCBI Taxonomy" id="3096516"/>
    <lineage>
        <taxon>Bacteria</taxon>
        <taxon>Pseudomonadati</taxon>
        <taxon>Bacteroidota</taxon>
        <taxon>Cytophagia</taxon>
        <taxon>Cytophagales</taxon>
        <taxon>Flectobacillaceae</taxon>
        <taxon>Aquirufa</taxon>
    </lineage>
</organism>
<evidence type="ECO:0000313" key="3">
    <source>
        <dbReference type="EMBL" id="MFD3275246.1"/>
    </source>
</evidence>
<feature type="domain" description="Putative beta-lactamase-inhibitor-like PepSY-like" evidence="2">
    <location>
        <begin position="324"/>
        <end position="385"/>
    </location>
</feature>
<keyword evidence="1" id="KW-0732">Signal</keyword>